<dbReference type="OrthoDB" id="9810601at2"/>
<dbReference type="GO" id="GO:0016020">
    <property type="term" value="C:membrane"/>
    <property type="evidence" value="ECO:0007669"/>
    <property type="project" value="UniProtKB-SubCell"/>
</dbReference>
<feature type="transmembrane region" description="Helical" evidence="5">
    <location>
        <begin position="106"/>
        <end position="125"/>
    </location>
</feature>
<keyword evidence="2 5" id="KW-0812">Transmembrane</keyword>
<accession>A0A3N1NW37</accession>
<evidence type="ECO:0000256" key="2">
    <source>
        <dbReference type="ARBA" id="ARBA00022692"/>
    </source>
</evidence>
<dbReference type="RefSeq" id="WP_024460379.1">
    <property type="nucleotide sequence ID" value="NZ_JBHYFO010000002.1"/>
</dbReference>
<proteinExistence type="predicted"/>
<evidence type="ECO:0000313" key="6">
    <source>
        <dbReference type="EMBL" id="ROQ20363.1"/>
    </source>
</evidence>
<dbReference type="PANTHER" id="PTHR36926">
    <property type="entry name" value="COLICIN V PRODUCTION PROTEIN"/>
    <property type="match status" value="1"/>
</dbReference>
<dbReference type="GO" id="GO:0009403">
    <property type="term" value="P:toxin biosynthetic process"/>
    <property type="evidence" value="ECO:0007669"/>
    <property type="project" value="InterPro"/>
</dbReference>
<evidence type="ECO:0000256" key="5">
    <source>
        <dbReference type="SAM" id="Phobius"/>
    </source>
</evidence>
<dbReference type="AlphaFoldDB" id="A0A3N1NW37"/>
<feature type="transmembrane region" description="Helical" evidence="5">
    <location>
        <begin position="31"/>
        <end position="52"/>
    </location>
</feature>
<protein>
    <submittedName>
        <fullName evidence="6">Membrane protein required for colicin V production</fullName>
    </submittedName>
</protein>
<organism evidence="6 7">
    <name type="scientific">Marinimicrobium koreense</name>
    <dbReference type="NCBI Taxonomy" id="306545"/>
    <lineage>
        <taxon>Bacteria</taxon>
        <taxon>Pseudomonadati</taxon>
        <taxon>Pseudomonadota</taxon>
        <taxon>Gammaproteobacteria</taxon>
        <taxon>Cellvibrionales</taxon>
        <taxon>Cellvibrionaceae</taxon>
        <taxon>Marinimicrobium</taxon>
    </lineage>
</organism>
<dbReference type="InterPro" id="IPR003825">
    <property type="entry name" value="Colicin-V_CvpA"/>
</dbReference>
<evidence type="ECO:0000256" key="4">
    <source>
        <dbReference type="ARBA" id="ARBA00023136"/>
    </source>
</evidence>
<sequence>MNWADWAILGILLVSSLISIKRGFVKEALSLVTWLVAFVVAVLFGDRLAVLLTDLIPTPSIREMAAFVILFAATLIVGAMVNYLIGELVRMTGLSGTDRLFGMLFGLARGLVVVMALLILLPSIIPVDQDEWWRESALVPHFLAFEDWARALAAETTRFFFQWF</sequence>
<feature type="transmembrane region" description="Helical" evidence="5">
    <location>
        <begin position="64"/>
        <end position="85"/>
    </location>
</feature>
<gene>
    <name evidence="6" type="ORF">EDC38_0964</name>
</gene>
<evidence type="ECO:0000256" key="1">
    <source>
        <dbReference type="ARBA" id="ARBA00004141"/>
    </source>
</evidence>
<evidence type="ECO:0000256" key="3">
    <source>
        <dbReference type="ARBA" id="ARBA00022989"/>
    </source>
</evidence>
<evidence type="ECO:0000313" key="7">
    <source>
        <dbReference type="Proteomes" id="UP000273643"/>
    </source>
</evidence>
<dbReference type="Pfam" id="PF02674">
    <property type="entry name" value="Colicin_V"/>
    <property type="match status" value="1"/>
</dbReference>
<dbReference type="Proteomes" id="UP000273643">
    <property type="component" value="Unassembled WGS sequence"/>
</dbReference>
<keyword evidence="3 5" id="KW-1133">Transmembrane helix</keyword>
<reference evidence="6 7" key="1">
    <citation type="submission" date="2018-11" db="EMBL/GenBank/DDBJ databases">
        <title>Genomic Encyclopedia of Type Strains, Phase IV (KMG-IV): sequencing the most valuable type-strain genomes for metagenomic binning, comparative biology and taxonomic classification.</title>
        <authorList>
            <person name="Goeker M."/>
        </authorList>
    </citation>
    <scope>NUCLEOTIDE SEQUENCE [LARGE SCALE GENOMIC DNA]</scope>
    <source>
        <strain evidence="6 7">DSM 16974</strain>
    </source>
</reference>
<comment type="caution">
    <text evidence="6">The sequence shown here is derived from an EMBL/GenBank/DDBJ whole genome shotgun (WGS) entry which is preliminary data.</text>
</comment>
<keyword evidence="4 5" id="KW-0472">Membrane</keyword>
<keyword evidence="7" id="KW-1185">Reference proteome</keyword>
<dbReference type="EMBL" id="RJUK01000001">
    <property type="protein sequence ID" value="ROQ20363.1"/>
    <property type="molecule type" value="Genomic_DNA"/>
</dbReference>
<dbReference type="PANTHER" id="PTHR36926:SF1">
    <property type="entry name" value="COLICIN V PRODUCTION PROTEIN"/>
    <property type="match status" value="1"/>
</dbReference>
<dbReference type="InterPro" id="IPR052719">
    <property type="entry name" value="CvpA-like"/>
</dbReference>
<name>A0A3N1NW37_9GAMM</name>
<feature type="transmembrane region" description="Helical" evidence="5">
    <location>
        <begin position="6"/>
        <end position="24"/>
    </location>
</feature>
<comment type="subcellular location">
    <subcellularLocation>
        <location evidence="1">Membrane</location>
        <topology evidence="1">Multi-pass membrane protein</topology>
    </subcellularLocation>
</comment>